<dbReference type="SUPFAM" id="SSF48208">
    <property type="entry name" value="Six-hairpin glycosidases"/>
    <property type="match status" value="1"/>
</dbReference>
<dbReference type="PANTHER" id="PTHR10412:SF10">
    <property type="entry name" value="GLYCOSYL HYDROLASE FAMILY 63 C-TERMINAL DOMAIN-CONTAINING PROTEIN"/>
    <property type="match status" value="1"/>
</dbReference>
<gene>
    <name evidence="2" type="ORF">C4541_06530</name>
</gene>
<sequence length="930" mass="108347">MSSSINGELKRLTDANINNVPWKKWGPYLSERQWGTVREDYSESQDAWNYFTHDQARSRVYRWGEDGIAGICEDGMYLCFAVAFWNTKDPIIKERLFGLSNSEGNHGEDVKEYYYYLDNTPTHSYMKYLYKYPQNAYPYEDIVIKNRNRSRNEFEYELIDTGIFDDNRYFDIFIEYAKQDCNDILIKITVCNRGADPAPLHVLPTLWFRNIWQVSELPTNPKLYKMRTPSGYSGVSAEHINLNRMNLYCEEKVPLLFTENETNNQRLFGTPNLSPYVKDGINDFIVADKKDAVNPKQCGTKVSANYSIMVDPGQESVIRLRLTDKIFDFENIHPLDASFEDIFKERKNEADEFYDLITPKKTTEDERLVMRQALAGMLWTKQCYIYDVDLWLKEHGFTPSATLTSNIRNRKWSHMQAHDVISMPDKWEYPWFAAWDLCFHCSALSMVDGDFAQKQLQLMLSNAYLHPNGQIPAYEWNFDDVNPPVHPWAAMNIYRQRKYIKKIFGLDDSDTVAFLKQTFSHLLMGFTWWLNRKDRDGRNIFEGGFLGLDNIGVFDRSSPLPTGGCLEQADATAWMAIFCQEMLQIALELCLYDKMYEDFVLKFFQHFVWIAAATDRIGEHEDEMWDEQDGFFYDIIRFPDGKAERMKVRSIVGLLPLCATSVIPAEVLEKYPDLLKKCRTFVNRYPDLFSEITHPGKEGIQGRHMLSMLNDNKLRRVLAKMLDPDEFLSDYGIRSLSKYHREHPFVFKSGNANYNVSYLPAESDTGMFGGNSNWRGPIWFPINVMIIRSLMNMYKYYGNDFVVECPTGSGKMMNLYEVANEIADRLKKIFLRNEKGERPVFGCNKKFQNDPYWRDNILFYEYFHGDNGAGLGASHQTGWTGLVAKDIQFFNILEEDSEPEITEEKIYSRLNALSKRKKVDLAGSRSKTTI</sequence>
<name>A0A3A4R3B8_9BACT</name>
<accession>A0A3A4R3B8</accession>
<dbReference type="InterPro" id="IPR008928">
    <property type="entry name" value="6-hairpin_glycosidase_sf"/>
</dbReference>
<evidence type="ECO:0000313" key="2">
    <source>
        <dbReference type="EMBL" id="RJP59143.1"/>
    </source>
</evidence>
<dbReference type="PANTHER" id="PTHR10412">
    <property type="entry name" value="MANNOSYL-OLIGOSACCHARIDE GLUCOSIDASE"/>
    <property type="match status" value="1"/>
</dbReference>
<feature type="domain" description="Mannosylglycerate hydrolase MGH1-like glycoside hydrolase" evidence="1">
    <location>
        <begin position="429"/>
        <end position="538"/>
    </location>
</feature>
<reference evidence="2 3" key="1">
    <citation type="journal article" date="2017" name="ISME J.">
        <title>Energy and carbon metabolisms in a deep terrestrial subsurface fluid microbial community.</title>
        <authorList>
            <person name="Momper L."/>
            <person name="Jungbluth S.P."/>
            <person name="Lee M.D."/>
            <person name="Amend J.P."/>
        </authorList>
    </citation>
    <scope>NUCLEOTIDE SEQUENCE [LARGE SCALE GENOMIC DNA]</scope>
    <source>
        <strain evidence="2">SURF_26</strain>
    </source>
</reference>
<dbReference type="Gene3D" id="1.50.10.10">
    <property type="match status" value="1"/>
</dbReference>
<dbReference type="GO" id="GO:0009311">
    <property type="term" value="P:oligosaccharide metabolic process"/>
    <property type="evidence" value="ECO:0007669"/>
    <property type="project" value="InterPro"/>
</dbReference>
<dbReference type="Pfam" id="PF22422">
    <property type="entry name" value="MGH1-like_GH"/>
    <property type="match status" value="2"/>
</dbReference>
<protein>
    <submittedName>
        <fullName evidence="2">Glucosidase</fullName>
    </submittedName>
</protein>
<dbReference type="AlphaFoldDB" id="A0A3A4R3B8"/>
<organism evidence="2 3">
    <name type="scientific">Candidatus Auribacter fodinae</name>
    <dbReference type="NCBI Taxonomy" id="2093366"/>
    <lineage>
        <taxon>Bacteria</taxon>
        <taxon>Pseudomonadati</taxon>
        <taxon>Candidatus Auribacterota</taxon>
        <taxon>Candidatus Auribacteria</taxon>
        <taxon>Candidatus Auribacterales</taxon>
        <taxon>Candidatus Auribacteraceae</taxon>
        <taxon>Candidatus Auribacter</taxon>
    </lineage>
</organism>
<comment type="caution">
    <text evidence="2">The sequence shown here is derived from an EMBL/GenBank/DDBJ whole genome shotgun (WGS) entry which is preliminary data.</text>
</comment>
<feature type="domain" description="Mannosylglycerate hydrolase MGH1-like glycoside hydrolase" evidence="1">
    <location>
        <begin position="706"/>
        <end position="877"/>
    </location>
</feature>
<dbReference type="EMBL" id="QZJZ01000054">
    <property type="protein sequence ID" value="RJP59143.1"/>
    <property type="molecule type" value="Genomic_DNA"/>
</dbReference>
<evidence type="ECO:0000259" key="1">
    <source>
        <dbReference type="Pfam" id="PF22422"/>
    </source>
</evidence>
<dbReference type="InterPro" id="IPR054491">
    <property type="entry name" value="MGH1-like_GH"/>
</dbReference>
<dbReference type="InterPro" id="IPR012341">
    <property type="entry name" value="6hp_glycosidase-like_sf"/>
</dbReference>
<dbReference type="InterPro" id="IPR004888">
    <property type="entry name" value="Glycoside_hydrolase_63"/>
</dbReference>
<proteinExistence type="predicted"/>
<dbReference type="GO" id="GO:0004573">
    <property type="term" value="F:Glc3Man9GlcNAc2 oligosaccharide glucosidase activity"/>
    <property type="evidence" value="ECO:0007669"/>
    <property type="project" value="InterPro"/>
</dbReference>
<dbReference type="Proteomes" id="UP000266426">
    <property type="component" value="Unassembled WGS sequence"/>
</dbReference>
<evidence type="ECO:0000313" key="3">
    <source>
        <dbReference type="Proteomes" id="UP000266426"/>
    </source>
</evidence>